<dbReference type="AlphaFoldDB" id="A0A4Y1VN12"/>
<dbReference type="KEGG" id="bun:Bun01g_34890"/>
<gene>
    <name evidence="1" type="ORF">Bun01g_34890</name>
</gene>
<evidence type="ECO:0000313" key="2">
    <source>
        <dbReference type="Proteomes" id="UP000320533"/>
    </source>
</evidence>
<proteinExistence type="predicted"/>
<name>A0A4Y1VN12_BACUN</name>
<reference evidence="1 2" key="1">
    <citation type="submission" date="2019-06" db="EMBL/GenBank/DDBJ databases">
        <title>Complete genome sequence of Bacteroides uniformis NBRC 113350.</title>
        <authorList>
            <person name="Miura T."/>
            <person name="Furukawa M."/>
            <person name="Shimamura M."/>
            <person name="Ohyama Y."/>
            <person name="Yamazoe A."/>
            <person name="Kawasaki H."/>
        </authorList>
    </citation>
    <scope>NUCLEOTIDE SEQUENCE [LARGE SCALE GENOMIC DNA]</scope>
    <source>
        <strain evidence="1 2">NBRC 113350</strain>
    </source>
</reference>
<dbReference type="EMBL" id="AP019724">
    <property type="protein sequence ID" value="BBK89119.1"/>
    <property type="molecule type" value="Genomic_DNA"/>
</dbReference>
<dbReference type="Proteomes" id="UP000320533">
    <property type="component" value="Chromosome"/>
</dbReference>
<evidence type="ECO:0000313" key="1">
    <source>
        <dbReference type="EMBL" id="BBK89119.1"/>
    </source>
</evidence>
<protein>
    <submittedName>
        <fullName evidence="1">Uncharacterized protein</fullName>
    </submittedName>
</protein>
<accession>A0A4Y1VN12</accession>
<organism evidence="1 2">
    <name type="scientific">Bacteroides uniformis</name>
    <dbReference type="NCBI Taxonomy" id="820"/>
    <lineage>
        <taxon>Bacteria</taxon>
        <taxon>Pseudomonadati</taxon>
        <taxon>Bacteroidota</taxon>
        <taxon>Bacteroidia</taxon>
        <taxon>Bacteroidales</taxon>
        <taxon>Bacteroidaceae</taxon>
        <taxon>Bacteroides</taxon>
    </lineage>
</organism>
<sequence>MVFIMKRASYKKDFQSWKGIMALKLLCCNIVAGRFDWKKYCTPQSYCGQEICVVPLHCSYGQIGYTVHFPYSDIPEVEYDWEMNKLTIDKENWESYLT</sequence>